<accession>A0A1F2P493</accession>
<evidence type="ECO:0000313" key="1">
    <source>
        <dbReference type="EMBL" id="OFV65945.1"/>
    </source>
</evidence>
<evidence type="ECO:0000313" key="2">
    <source>
        <dbReference type="Proteomes" id="UP000185779"/>
    </source>
</evidence>
<reference evidence="1" key="1">
    <citation type="submission" date="2016-05" db="EMBL/GenBank/DDBJ databases">
        <title>Microbial consortia oxidize butane by reversing methanogenesis.</title>
        <authorList>
            <person name="Laso-Perez R."/>
            <person name="Richter M."/>
            <person name="Wegener G."/>
            <person name="Musat F."/>
        </authorList>
    </citation>
    <scope>NUCLEOTIDE SEQUENCE [LARGE SCALE GENOMIC DNA]</scope>
    <source>
        <strain evidence="1">BOX1</strain>
    </source>
</reference>
<proteinExistence type="predicted"/>
<dbReference type="STRING" id="1839936.SBU_001127"/>
<dbReference type="AlphaFoldDB" id="A0A1F2P493"/>
<gene>
    <name evidence="1" type="ORF">SBU_001127</name>
</gene>
<keyword evidence="2" id="KW-1185">Reference proteome</keyword>
<sequence>MRNLAPCSLAWTECQRSTPWSMSLRHLSFPDRRLAHCVNHSTLRPNIKFFPFHR</sequence>
<dbReference type="Proteomes" id="UP000185779">
    <property type="component" value="Unassembled WGS sequence"/>
</dbReference>
<comment type="caution">
    <text evidence="1">The sequence shown here is derived from an EMBL/GenBank/DDBJ whole genome shotgun (WGS) entry which is preliminary data.</text>
</comment>
<dbReference type="EMBL" id="LYOR01000005">
    <property type="protein sequence ID" value="OFV65945.1"/>
    <property type="molecule type" value="Genomic_DNA"/>
</dbReference>
<organism evidence="1 2">
    <name type="scientific">Candidatus Syntropharchaeum butanivorans</name>
    <dbReference type="NCBI Taxonomy" id="1839936"/>
    <lineage>
        <taxon>Archaea</taxon>
        <taxon>Methanobacteriati</taxon>
        <taxon>Methanobacteriota</taxon>
        <taxon>Stenosarchaea group</taxon>
        <taxon>Methanomicrobia</taxon>
        <taxon>Methanosarcinales</taxon>
        <taxon>ANME-2 cluster</taxon>
        <taxon>Candidatus Syntropharchaeum</taxon>
    </lineage>
</organism>
<name>A0A1F2P493_9EURY</name>
<protein>
    <submittedName>
        <fullName evidence="1">Uncharacterized protein</fullName>
    </submittedName>
</protein>